<reference evidence="4 5" key="1">
    <citation type="submission" date="2019-03" db="EMBL/GenBank/DDBJ databases">
        <authorList>
            <person name="Gaulin E."/>
            <person name="Dumas B."/>
        </authorList>
    </citation>
    <scope>NUCLEOTIDE SEQUENCE [LARGE SCALE GENOMIC DNA]</scope>
    <source>
        <strain evidence="4">CBS 568.67</strain>
    </source>
</reference>
<reference evidence="3" key="2">
    <citation type="submission" date="2019-06" db="EMBL/GenBank/DDBJ databases">
        <title>Genomics analysis of Aphanomyces spp. identifies a new class of oomycete effector associated with host adaptation.</title>
        <authorList>
            <person name="Gaulin E."/>
        </authorList>
    </citation>
    <scope>NUCLEOTIDE SEQUENCE</scope>
    <source>
        <strain evidence="3">CBS 578.67</strain>
    </source>
</reference>
<proteinExistence type="predicted"/>
<evidence type="ECO:0000313" key="3">
    <source>
        <dbReference type="EMBL" id="KAF0689271.1"/>
    </source>
</evidence>
<dbReference type="PANTHER" id="PTHR39200:SF1">
    <property type="entry name" value="AUTO-TRANSPORTER ADHESIN HEAD GIN DOMAIN-CONTAINING PROTEIN-RELATED"/>
    <property type="match status" value="1"/>
</dbReference>
<gene>
    <name evidence="4" type="primary">Aste57867_19250</name>
    <name evidence="3" type="ORF">As57867_019186</name>
    <name evidence="4" type="ORF">ASTE57867_19250</name>
</gene>
<dbReference type="EMBL" id="VJMH01006481">
    <property type="protein sequence ID" value="KAF0689271.1"/>
    <property type="molecule type" value="Genomic_DNA"/>
</dbReference>
<dbReference type="AlphaFoldDB" id="A0A485LCA3"/>
<dbReference type="OrthoDB" id="74718at2759"/>
<evidence type="ECO:0000256" key="2">
    <source>
        <dbReference type="SAM" id="Phobius"/>
    </source>
</evidence>
<keyword evidence="2" id="KW-0812">Transmembrane</keyword>
<dbReference type="Gene3D" id="2.160.20.120">
    <property type="match status" value="1"/>
</dbReference>
<evidence type="ECO:0000313" key="4">
    <source>
        <dbReference type="EMBL" id="VFT95970.1"/>
    </source>
</evidence>
<feature type="transmembrane region" description="Helical" evidence="2">
    <location>
        <begin position="401"/>
        <end position="419"/>
    </location>
</feature>
<dbReference type="EMBL" id="CAADRA010006502">
    <property type="protein sequence ID" value="VFT95970.1"/>
    <property type="molecule type" value="Genomic_DNA"/>
</dbReference>
<feature type="region of interest" description="Disordered" evidence="1">
    <location>
        <begin position="1"/>
        <end position="35"/>
    </location>
</feature>
<evidence type="ECO:0000313" key="5">
    <source>
        <dbReference type="Proteomes" id="UP000332933"/>
    </source>
</evidence>
<organism evidence="4 5">
    <name type="scientific">Aphanomyces stellatus</name>
    <dbReference type="NCBI Taxonomy" id="120398"/>
    <lineage>
        <taxon>Eukaryota</taxon>
        <taxon>Sar</taxon>
        <taxon>Stramenopiles</taxon>
        <taxon>Oomycota</taxon>
        <taxon>Saprolegniomycetes</taxon>
        <taxon>Saprolegniales</taxon>
        <taxon>Verrucalvaceae</taxon>
        <taxon>Aphanomyces</taxon>
    </lineage>
</organism>
<dbReference type="Proteomes" id="UP000332933">
    <property type="component" value="Unassembled WGS sequence"/>
</dbReference>
<evidence type="ECO:0000256" key="1">
    <source>
        <dbReference type="SAM" id="MobiDB-lite"/>
    </source>
</evidence>
<feature type="compositionally biased region" description="Low complexity" evidence="1">
    <location>
        <begin position="13"/>
        <end position="31"/>
    </location>
</feature>
<keyword evidence="5" id="KW-1185">Reference proteome</keyword>
<accession>A0A485LCA3</accession>
<keyword evidence="2" id="KW-1133">Transmembrane helix</keyword>
<sequence>MQDTIHRPRHHASASSRHASSLTSPSRAPSSVSPPPLSPLVVQLPPSTANGVLRALLVHLPGRVFVRHAADPDADDVNATAASSMTLALSGDSALLMRAIVADLVPWREGAIALNVSVNMSSLPPTFDVDGASLLVDIDWPLARSLAYVSSTAETVVDESALANATTAKVALVAVNNSLFASLATPLTIHSLSLESSDKGLVQLEAPAVTTSGTMHLTASCGDAVVAVAADHVAAKNVCATAMHAGSIYVASHDVAVRSMVSTMAGNGVISYYDYGTCGDHSITMLGSGDVYAGSLHCNDTSVYSIGTGHVVLDGGHSLTATHLGLGHLSYVRELPDVVAHIGFAPREGMHRVDKAFEKWSLVAVPPFAPKANDETGLSDVASLGAISGASTTWMMTDFEAMAALTVLVVVPMAMWTYVRRRHYSRVA</sequence>
<keyword evidence="2" id="KW-0472">Membrane</keyword>
<protein>
    <submittedName>
        <fullName evidence="4">Aste57867_19250 protein</fullName>
    </submittedName>
</protein>
<dbReference type="PANTHER" id="PTHR39200">
    <property type="entry name" value="HYPOTHETICAL EXPORTED PROTEIN"/>
    <property type="match status" value="1"/>
</dbReference>
<name>A0A485LCA3_9STRA</name>